<proteinExistence type="predicted"/>
<gene>
    <name evidence="1" type="ORF">GM1_004_02450</name>
</gene>
<evidence type="ECO:0000313" key="2">
    <source>
        <dbReference type="Proteomes" id="UP000035009"/>
    </source>
</evidence>
<organism evidence="1 2">
    <name type="scientific">Gordonia malaquae NBRC 108250</name>
    <dbReference type="NCBI Taxonomy" id="1223542"/>
    <lineage>
        <taxon>Bacteria</taxon>
        <taxon>Bacillati</taxon>
        <taxon>Actinomycetota</taxon>
        <taxon>Actinomycetes</taxon>
        <taxon>Mycobacteriales</taxon>
        <taxon>Gordoniaceae</taxon>
        <taxon>Gordonia</taxon>
    </lineage>
</organism>
<name>M3UHG1_GORML</name>
<keyword evidence="2" id="KW-1185">Reference proteome</keyword>
<protein>
    <submittedName>
        <fullName evidence="1">Uncharacterized protein</fullName>
    </submittedName>
</protein>
<evidence type="ECO:0000313" key="1">
    <source>
        <dbReference type="EMBL" id="GAC78800.1"/>
    </source>
</evidence>
<accession>M3UHG1</accession>
<dbReference type="Proteomes" id="UP000035009">
    <property type="component" value="Unassembled WGS sequence"/>
</dbReference>
<reference evidence="1 2" key="1">
    <citation type="submission" date="2013-02" db="EMBL/GenBank/DDBJ databases">
        <title>Whole genome shotgun sequence of Gordonia malaquae NBRC 108250.</title>
        <authorList>
            <person name="Yoshida I."/>
            <person name="Hosoyama A."/>
            <person name="Tsuchikane K."/>
            <person name="Ando Y."/>
            <person name="Baba S."/>
            <person name="Ohji S."/>
            <person name="Hamada M."/>
            <person name="Tamura T."/>
            <person name="Yamazoe A."/>
            <person name="Yamazaki S."/>
            <person name="Fujita N."/>
        </authorList>
    </citation>
    <scope>NUCLEOTIDE SEQUENCE [LARGE SCALE GENOMIC DNA]</scope>
    <source>
        <strain evidence="1 2">NBRC 108250</strain>
    </source>
</reference>
<dbReference type="AlphaFoldDB" id="M3UHG1"/>
<sequence length="140" mass="16138">MNRNETIRTLWATAEVLEVIHARLQDRRRYGASPQLDAELARLKQRFVAVGGTIVPEHLRDLDNVVRLVTEIEAGRAVDVPSAIASLHRQQEAERDAEHERRMQRIAADGQHQANLMMHSSMLAEGRRTRRVLRAPWRKH</sequence>
<dbReference type="RefSeq" id="WP_008376931.1">
    <property type="nucleotide sequence ID" value="NZ_BAOP01000004.1"/>
</dbReference>
<dbReference type="EMBL" id="BAOP01000004">
    <property type="protein sequence ID" value="GAC78800.1"/>
    <property type="molecule type" value="Genomic_DNA"/>
</dbReference>
<comment type="caution">
    <text evidence="1">The sequence shown here is derived from an EMBL/GenBank/DDBJ whole genome shotgun (WGS) entry which is preliminary data.</text>
</comment>
<dbReference type="eggNOG" id="ENOG5030F82">
    <property type="taxonomic scope" value="Bacteria"/>
</dbReference>